<name>A0AAV8EV43_9POAL</name>
<proteinExistence type="predicted"/>
<dbReference type="PANTHER" id="PTHR31170">
    <property type="entry name" value="BNAC04G53230D PROTEIN"/>
    <property type="match status" value="1"/>
</dbReference>
<keyword evidence="2" id="KW-1185">Reference proteome</keyword>
<sequence>MDVADAAMIYININNSLVHEIKQNLQQLPGEPMKAEKFTIFRVPEHIRYKNKQLYEPRMVSIGPYYHGKDAFQAMEKHKWRYLRDYLSRNTRNSIENCINELRGLESRACRCYFQDVKLQSDEFLKMMLLDGCFIIEFLIKWYSQIPDAIFDVGWVLPIIRNDLLLLENQIPFFIIQKLFSLLMRTDDVPVGGQENMPLCFRRRPNSTDGRTPRTIPSASELQESGIIFMRKKSDNILDIKFQNGILEIPFISIEDTRRSRLLNLVSFEQCYSKLGLNLTSYACFMGALFKTTRDVTLLQEKGIIDNLLATNEELVSFYNWLTECSYLDYEAHYLKDLFIDVNRLCTLSFLTIIQISSCDVFCS</sequence>
<reference evidence="1" key="1">
    <citation type="submission" date="2022-08" db="EMBL/GenBank/DDBJ databases">
        <authorList>
            <person name="Marques A."/>
        </authorList>
    </citation>
    <scope>NUCLEOTIDE SEQUENCE</scope>
    <source>
        <strain evidence="1">RhyPub2mFocal</strain>
        <tissue evidence="1">Leaves</tissue>
    </source>
</reference>
<dbReference type="Proteomes" id="UP001140206">
    <property type="component" value="Chromosome 3"/>
</dbReference>
<evidence type="ECO:0000313" key="1">
    <source>
        <dbReference type="EMBL" id="KAJ4782652.1"/>
    </source>
</evidence>
<gene>
    <name evidence="1" type="ORF">LUZ62_066909</name>
</gene>
<organism evidence="1 2">
    <name type="scientific">Rhynchospora pubera</name>
    <dbReference type="NCBI Taxonomy" id="906938"/>
    <lineage>
        <taxon>Eukaryota</taxon>
        <taxon>Viridiplantae</taxon>
        <taxon>Streptophyta</taxon>
        <taxon>Embryophyta</taxon>
        <taxon>Tracheophyta</taxon>
        <taxon>Spermatophyta</taxon>
        <taxon>Magnoliopsida</taxon>
        <taxon>Liliopsida</taxon>
        <taxon>Poales</taxon>
        <taxon>Cyperaceae</taxon>
        <taxon>Cyperoideae</taxon>
        <taxon>Rhynchosporeae</taxon>
        <taxon>Rhynchospora</taxon>
    </lineage>
</organism>
<dbReference type="InterPro" id="IPR004158">
    <property type="entry name" value="DUF247_pln"/>
</dbReference>
<accession>A0AAV8EV43</accession>
<protein>
    <submittedName>
        <fullName evidence="1">Uncharacterized protein</fullName>
    </submittedName>
</protein>
<dbReference type="AlphaFoldDB" id="A0AAV8EV43"/>
<comment type="caution">
    <text evidence="1">The sequence shown here is derived from an EMBL/GenBank/DDBJ whole genome shotgun (WGS) entry which is preliminary data.</text>
</comment>
<dbReference type="EMBL" id="JAMFTS010000003">
    <property type="protein sequence ID" value="KAJ4782652.1"/>
    <property type="molecule type" value="Genomic_DNA"/>
</dbReference>
<dbReference type="PANTHER" id="PTHR31170:SF25">
    <property type="entry name" value="BNAA09G04570D PROTEIN"/>
    <property type="match status" value="1"/>
</dbReference>
<evidence type="ECO:0000313" key="2">
    <source>
        <dbReference type="Proteomes" id="UP001140206"/>
    </source>
</evidence>
<dbReference type="Pfam" id="PF03140">
    <property type="entry name" value="DUF247"/>
    <property type="match status" value="2"/>
</dbReference>